<dbReference type="RefSeq" id="XP_022238393.1">
    <property type="nucleotide sequence ID" value="XM_022382685.1"/>
</dbReference>
<evidence type="ECO:0000313" key="3">
    <source>
        <dbReference type="Proteomes" id="UP000694941"/>
    </source>
</evidence>
<keyword evidence="1" id="KW-0732">Signal</keyword>
<dbReference type="GeneID" id="106478802"/>
<dbReference type="SUPFAM" id="SSF48726">
    <property type="entry name" value="Immunoglobulin"/>
    <property type="match status" value="2"/>
</dbReference>
<dbReference type="PROSITE" id="PS50835">
    <property type="entry name" value="IG_LIKE"/>
    <property type="match status" value="2"/>
</dbReference>
<dbReference type="InterPro" id="IPR007110">
    <property type="entry name" value="Ig-like_dom"/>
</dbReference>
<feature type="chain" id="PRO_5045023119" evidence="1">
    <location>
        <begin position="33"/>
        <end position="313"/>
    </location>
</feature>
<gene>
    <name evidence="4 5" type="primary">LOC106478802</name>
</gene>
<dbReference type="Pfam" id="PF07686">
    <property type="entry name" value="V-set"/>
    <property type="match status" value="1"/>
</dbReference>
<accession>A0ABM1S438</accession>
<dbReference type="InterPro" id="IPR013106">
    <property type="entry name" value="Ig_V-set"/>
</dbReference>
<dbReference type="PANTHER" id="PTHR23279:SF46">
    <property type="entry name" value="DEFECTIVE PROBOSCIS EXTENSION RESPONSE 10, ISOFORM A-RELATED"/>
    <property type="match status" value="1"/>
</dbReference>
<keyword evidence="3" id="KW-1185">Reference proteome</keyword>
<protein>
    <submittedName>
        <fullName evidence="4 5">Zwei Ig domain protein zig-8-like</fullName>
    </submittedName>
</protein>
<dbReference type="PANTHER" id="PTHR23279">
    <property type="entry name" value="DEFECTIVE PROBOSCIS EXTENSION RESPONSE DPR -RELATED"/>
    <property type="match status" value="1"/>
</dbReference>
<organism evidence="3 4">
    <name type="scientific">Limulus polyphemus</name>
    <name type="common">Atlantic horseshoe crab</name>
    <dbReference type="NCBI Taxonomy" id="6850"/>
    <lineage>
        <taxon>Eukaryota</taxon>
        <taxon>Metazoa</taxon>
        <taxon>Ecdysozoa</taxon>
        <taxon>Arthropoda</taxon>
        <taxon>Chelicerata</taxon>
        <taxon>Merostomata</taxon>
        <taxon>Xiphosura</taxon>
        <taxon>Limulidae</taxon>
        <taxon>Limulus</taxon>
    </lineage>
</organism>
<evidence type="ECO:0000313" key="5">
    <source>
        <dbReference type="RefSeq" id="XP_022238395.1"/>
    </source>
</evidence>
<dbReference type="RefSeq" id="XP_022238395.1">
    <property type="nucleotide sequence ID" value="XM_022382687.1"/>
</dbReference>
<dbReference type="SMART" id="SM00409">
    <property type="entry name" value="IG"/>
    <property type="match status" value="2"/>
</dbReference>
<evidence type="ECO:0000256" key="1">
    <source>
        <dbReference type="SAM" id="SignalP"/>
    </source>
</evidence>
<proteinExistence type="predicted"/>
<dbReference type="InterPro" id="IPR037448">
    <property type="entry name" value="Zig-8"/>
</dbReference>
<feature type="domain" description="Ig-like" evidence="2">
    <location>
        <begin position="175"/>
        <end position="272"/>
    </location>
</feature>
<dbReference type="SMART" id="SM00406">
    <property type="entry name" value="IGv"/>
    <property type="match status" value="2"/>
</dbReference>
<dbReference type="InterPro" id="IPR003598">
    <property type="entry name" value="Ig_sub2"/>
</dbReference>
<dbReference type="Pfam" id="PF13927">
    <property type="entry name" value="Ig_3"/>
    <property type="match status" value="1"/>
</dbReference>
<dbReference type="InterPro" id="IPR036179">
    <property type="entry name" value="Ig-like_dom_sf"/>
</dbReference>
<evidence type="ECO:0000259" key="2">
    <source>
        <dbReference type="PROSITE" id="PS50835"/>
    </source>
</evidence>
<dbReference type="Gene3D" id="2.60.40.10">
    <property type="entry name" value="Immunoglobulins"/>
    <property type="match status" value="2"/>
</dbReference>
<reference evidence="4 5" key="1">
    <citation type="submission" date="2025-05" db="UniProtKB">
        <authorList>
            <consortium name="RefSeq"/>
        </authorList>
    </citation>
    <scope>IDENTIFICATION</scope>
    <source>
        <tissue evidence="4 5">Muscle</tissue>
    </source>
</reference>
<sequence length="313" mass="35250">MLKDMLIWTSQLRLMTVGVICVVFQFLEQIECGPEERSTEGSLVWQLETERWRRMTTSGDLKTSVGDAYHPHFYEKGALKNVTAQLGQTVYLHCVVRNLGDRTVSWIRRRDFHVLTVGETTYTAEERFEAVHMSHGDDWVLKIRLAELADQGDYECQVNTHPLMSYFVHLTVLVPEAGILGERDLLVSSGSYINLTCIIRQSPSPPVFVFWYHNDRMINYDSSRGKITLQKASEDTAMSTLYIKNAKASDSGNYTCGPSNAGATSVLVHVVNGQKPAAMQHDADSTSATDNFTRSTQFFISLACTLFVIQWSS</sequence>
<evidence type="ECO:0000313" key="4">
    <source>
        <dbReference type="RefSeq" id="XP_022238393.1"/>
    </source>
</evidence>
<feature type="signal peptide" evidence="1">
    <location>
        <begin position="1"/>
        <end position="32"/>
    </location>
</feature>
<feature type="domain" description="Ig-like" evidence="2">
    <location>
        <begin position="71"/>
        <end position="159"/>
    </location>
</feature>
<dbReference type="SMART" id="SM00408">
    <property type="entry name" value="IGc2"/>
    <property type="match status" value="2"/>
</dbReference>
<dbReference type="InterPro" id="IPR013783">
    <property type="entry name" value="Ig-like_fold"/>
</dbReference>
<dbReference type="InterPro" id="IPR003599">
    <property type="entry name" value="Ig_sub"/>
</dbReference>
<name>A0ABM1S438_LIMPO</name>
<dbReference type="Proteomes" id="UP000694941">
    <property type="component" value="Unplaced"/>
</dbReference>